<proteinExistence type="predicted"/>
<accession>A0ABX7SYA2</accession>
<keyword evidence="2" id="KW-1185">Reference proteome</keyword>
<evidence type="ECO:0000313" key="2">
    <source>
        <dbReference type="Proteomes" id="UP000663935"/>
    </source>
</evidence>
<organism evidence="1 2">
    <name type="scientific">Polaribacter batillariae</name>
    <dbReference type="NCBI Taxonomy" id="2808900"/>
    <lineage>
        <taxon>Bacteria</taxon>
        <taxon>Pseudomonadati</taxon>
        <taxon>Bacteroidota</taxon>
        <taxon>Flavobacteriia</taxon>
        <taxon>Flavobacteriales</taxon>
        <taxon>Flavobacteriaceae</taxon>
    </lineage>
</organism>
<dbReference type="InterPro" id="IPR032721">
    <property type="entry name" value="Toxin-deaminase"/>
</dbReference>
<dbReference type="Proteomes" id="UP000663935">
    <property type="component" value="Chromosome"/>
</dbReference>
<reference evidence="1 2" key="1">
    <citation type="submission" date="2021-03" db="EMBL/GenBank/DDBJ databases">
        <title>Complete genome of Polaribacter_sp.G4M1.</title>
        <authorList>
            <person name="Jeong S.W."/>
            <person name="Bae J.W."/>
        </authorList>
    </citation>
    <scope>NUCLEOTIDE SEQUENCE [LARGE SCALE GENOMIC DNA]</scope>
    <source>
        <strain evidence="1 2">G4M1</strain>
    </source>
</reference>
<dbReference type="EMBL" id="CP071795">
    <property type="protein sequence ID" value="QTD39232.1"/>
    <property type="molecule type" value="Genomic_DNA"/>
</dbReference>
<sequence>MAELYVLRGNASTNDIIENQIRFWRDFRSYNIPTARLGTTAEFETAAQRIFDYRIAENYTGGNCGYRSGAYTKDGVTTEVDDVIWRSVSSGVAEQEIHVFESSIQGWDRITDSEFRMLNDLARVMTNNQAQQVGDVFENITGTIKIVSERPYCSSCTNVVVQFSEMFPNVNIVLIKGTSFF</sequence>
<evidence type="ECO:0000313" key="1">
    <source>
        <dbReference type="EMBL" id="QTD39232.1"/>
    </source>
</evidence>
<dbReference type="Pfam" id="PF14424">
    <property type="entry name" value="Toxin-deaminase"/>
    <property type="match status" value="1"/>
</dbReference>
<gene>
    <name evidence="1" type="ORF">JL193_00080</name>
</gene>
<evidence type="ECO:0008006" key="3">
    <source>
        <dbReference type="Google" id="ProtNLM"/>
    </source>
</evidence>
<protein>
    <recommendedName>
        <fullName evidence="3">Pput_2613-like deaminase</fullName>
    </recommendedName>
</protein>
<name>A0ABX7SYA2_9FLAO</name>